<protein>
    <recommendedName>
        <fullName evidence="5">Deoxycytidine triphosphate deaminase</fullName>
    </recommendedName>
</protein>
<name>A0ABW4IGD9_9SPHI</name>
<organism evidence="3 4">
    <name type="scientific">Pseudopedobacter beijingensis</name>
    <dbReference type="NCBI Taxonomy" id="1207056"/>
    <lineage>
        <taxon>Bacteria</taxon>
        <taxon>Pseudomonadati</taxon>
        <taxon>Bacteroidota</taxon>
        <taxon>Sphingobacteriia</taxon>
        <taxon>Sphingobacteriales</taxon>
        <taxon>Sphingobacteriaceae</taxon>
        <taxon>Pseudopedobacter</taxon>
    </lineage>
</organism>
<accession>A0ABW4IGD9</accession>
<dbReference type="EMBL" id="JBHUDG010000040">
    <property type="protein sequence ID" value="MFD1631084.1"/>
    <property type="molecule type" value="Genomic_DNA"/>
</dbReference>
<dbReference type="InterPro" id="IPR036157">
    <property type="entry name" value="dUTPase-like_sf"/>
</dbReference>
<keyword evidence="4" id="KW-1185">Reference proteome</keyword>
<gene>
    <name evidence="3" type="ORF">ACFSAH_14500</name>
</gene>
<sequence length="260" mass="28869">MGFLGTNELRQILPNCIDKFDDKRIDNVAYELSLGEEAYLTDSKSGKKEKLDDKNTQIVIKSGQFALLLTDEVVSIPDDLIAFISIKFSQKIKGLINVSGFHVDPGFKGKIIFSVYNAGPTNIVLDKGNPYFMIWFSNLTSSSLVYNGKHKGQNSISGEVIHSLNGELASPNVLLDRIKSNESKLTNFSWAAGVIMSIGLGLSVKTCSDNSKFNEGYQQGLKERKIEVLIDSAIQRVDIDSVINDRIEKQLKQKKDDSKK</sequence>
<evidence type="ECO:0000256" key="2">
    <source>
        <dbReference type="ARBA" id="ARBA00023080"/>
    </source>
</evidence>
<dbReference type="SUPFAM" id="SSF51283">
    <property type="entry name" value="dUTPase-like"/>
    <property type="match status" value="1"/>
</dbReference>
<dbReference type="RefSeq" id="WP_379663455.1">
    <property type="nucleotide sequence ID" value="NZ_JBHUDG010000040.1"/>
</dbReference>
<reference evidence="4" key="1">
    <citation type="journal article" date="2019" name="Int. J. Syst. Evol. Microbiol.">
        <title>The Global Catalogue of Microorganisms (GCM) 10K type strain sequencing project: providing services to taxonomists for standard genome sequencing and annotation.</title>
        <authorList>
            <consortium name="The Broad Institute Genomics Platform"/>
            <consortium name="The Broad Institute Genome Sequencing Center for Infectious Disease"/>
            <person name="Wu L."/>
            <person name="Ma J."/>
        </authorList>
    </citation>
    <scope>NUCLEOTIDE SEQUENCE [LARGE SCALE GENOMIC DNA]</scope>
    <source>
        <strain evidence="4">CCUG 53762</strain>
    </source>
</reference>
<keyword evidence="1" id="KW-0378">Hydrolase</keyword>
<dbReference type="Pfam" id="PF22769">
    <property type="entry name" value="DCD"/>
    <property type="match status" value="1"/>
</dbReference>
<dbReference type="InterPro" id="IPR033704">
    <property type="entry name" value="dUTPase_trimeric"/>
</dbReference>
<evidence type="ECO:0000256" key="1">
    <source>
        <dbReference type="ARBA" id="ARBA00022801"/>
    </source>
</evidence>
<evidence type="ECO:0000313" key="3">
    <source>
        <dbReference type="EMBL" id="MFD1631084.1"/>
    </source>
</evidence>
<dbReference type="Proteomes" id="UP001597118">
    <property type="component" value="Unassembled WGS sequence"/>
</dbReference>
<proteinExistence type="predicted"/>
<dbReference type="InterPro" id="IPR011962">
    <property type="entry name" value="dCTP_deaminase"/>
</dbReference>
<dbReference type="Gene3D" id="2.70.40.10">
    <property type="match status" value="1"/>
</dbReference>
<comment type="caution">
    <text evidence="3">The sequence shown here is derived from an EMBL/GenBank/DDBJ whole genome shotgun (WGS) entry which is preliminary data.</text>
</comment>
<dbReference type="CDD" id="cd07557">
    <property type="entry name" value="trimeric_dUTPase"/>
    <property type="match status" value="1"/>
</dbReference>
<evidence type="ECO:0008006" key="5">
    <source>
        <dbReference type="Google" id="ProtNLM"/>
    </source>
</evidence>
<evidence type="ECO:0000313" key="4">
    <source>
        <dbReference type="Proteomes" id="UP001597118"/>
    </source>
</evidence>
<keyword evidence="2" id="KW-0546">Nucleotide metabolism</keyword>